<evidence type="ECO:0000256" key="1">
    <source>
        <dbReference type="ARBA" id="ARBA00009766"/>
    </source>
</evidence>
<dbReference type="InterPro" id="IPR009742">
    <property type="entry name" value="Curlin_rpt"/>
</dbReference>
<sequence length="323" mass="35471">MRKLFIGILAIAVVFGMSMGVMADEGHEATIDQDGTNLDAMIEQVGESHEAKITQEGNLWGLGHDIHDPGWEAATYSWIDQAGIRNEAIINSVSSSDNTALFLRINQDGMENFAEINRNYDENGANSWSEIDQMGNENKAIIDSYLSDYPWSISSAVTIYQDGDENKADVFSGGETQNLGGSDADLVQEGNRNIIELVQTEANAWIKQDGDDNLFRLEHNTEFPAQNDSEVFFTQEGDENKFVGFNGEEKTDRAVQTDSVFAGQQTGDRNVIGLHQGGNDSAEINQIGNDNTALLWQSEDAGHSSDINQEGYENTAEVIQSTN</sequence>
<evidence type="ECO:0000313" key="4">
    <source>
        <dbReference type="EMBL" id="MBF8437025.1"/>
    </source>
</evidence>
<comment type="similarity">
    <text evidence="1">Belongs to the CsgA/CsgB family.</text>
</comment>
<dbReference type="GO" id="GO:0007155">
    <property type="term" value="P:cell adhesion"/>
    <property type="evidence" value="ECO:0007669"/>
    <property type="project" value="InterPro"/>
</dbReference>
<comment type="caution">
    <text evidence="4">The sequence shown here is derived from an EMBL/GenBank/DDBJ whole genome shotgun (WGS) entry which is preliminary data.</text>
</comment>
<reference evidence="4" key="1">
    <citation type="submission" date="2020-11" db="EMBL/GenBank/DDBJ databases">
        <title>Halonatronomonas betainensis gen. nov., sp. nov. a novel haloalkaliphilic representative of the family Halanaerobiacae capable of betaine degradation.</title>
        <authorList>
            <person name="Boltyanskaya Y."/>
            <person name="Kevbrin V."/>
            <person name="Detkova E."/>
            <person name="Grouzdev D.S."/>
            <person name="Koziaeva V."/>
            <person name="Zhilina T."/>
        </authorList>
    </citation>
    <scope>NUCLEOTIDE SEQUENCE</scope>
    <source>
        <strain evidence="4">Z-7014</strain>
    </source>
</reference>
<dbReference type="GO" id="GO:0009289">
    <property type="term" value="C:pilus"/>
    <property type="evidence" value="ECO:0007669"/>
    <property type="project" value="InterPro"/>
</dbReference>
<gene>
    <name evidence="4" type="ORF">I0Q91_08050</name>
</gene>
<evidence type="ECO:0000313" key="5">
    <source>
        <dbReference type="Proteomes" id="UP000621436"/>
    </source>
</evidence>
<dbReference type="RefSeq" id="WP_270453956.1">
    <property type="nucleotide sequence ID" value="NZ_JADPIE010000004.1"/>
</dbReference>
<keyword evidence="2 3" id="KW-0732">Signal</keyword>
<feature type="chain" id="PRO_5036735581" description="Curlin associated repeat-containing protein" evidence="3">
    <location>
        <begin position="24"/>
        <end position="323"/>
    </location>
</feature>
<dbReference type="EMBL" id="JADPIE010000004">
    <property type="protein sequence ID" value="MBF8437025.1"/>
    <property type="molecule type" value="Genomic_DNA"/>
</dbReference>
<keyword evidence="5" id="KW-1185">Reference proteome</keyword>
<evidence type="ECO:0008006" key="6">
    <source>
        <dbReference type="Google" id="ProtNLM"/>
    </source>
</evidence>
<evidence type="ECO:0000256" key="3">
    <source>
        <dbReference type="SAM" id="SignalP"/>
    </source>
</evidence>
<name>A0A931AUH5_9FIRM</name>
<accession>A0A931AUH5</accession>
<proteinExistence type="inferred from homology"/>
<dbReference type="AlphaFoldDB" id="A0A931AUH5"/>
<protein>
    <recommendedName>
        <fullName evidence="6">Curlin associated repeat-containing protein</fullName>
    </recommendedName>
</protein>
<evidence type="ECO:0000256" key="2">
    <source>
        <dbReference type="ARBA" id="ARBA00022729"/>
    </source>
</evidence>
<organism evidence="4 5">
    <name type="scientific">Halonatronomonas betaini</name>
    <dbReference type="NCBI Taxonomy" id="2778430"/>
    <lineage>
        <taxon>Bacteria</taxon>
        <taxon>Bacillati</taxon>
        <taxon>Bacillota</taxon>
        <taxon>Clostridia</taxon>
        <taxon>Halanaerobiales</taxon>
        <taxon>Halarsenatibacteraceae</taxon>
        <taxon>Halonatronomonas</taxon>
    </lineage>
</organism>
<feature type="signal peptide" evidence="3">
    <location>
        <begin position="1"/>
        <end position="23"/>
    </location>
</feature>
<dbReference type="Proteomes" id="UP000621436">
    <property type="component" value="Unassembled WGS sequence"/>
</dbReference>
<dbReference type="Pfam" id="PF07012">
    <property type="entry name" value="Curlin_rpt"/>
    <property type="match status" value="1"/>
</dbReference>